<dbReference type="EMBL" id="CP060713">
    <property type="protein sequence ID" value="QNN53563.1"/>
    <property type="molecule type" value="Genomic_DNA"/>
</dbReference>
<dbReference type="KEGG" id="nmes:H9L09_03810"/>
<feature type="transmembrane region" description="Helical" evidence="2">
    <location>
        <begin position="12"/>
        <end position="30"/>
    </location>
</feature>
<keyword evidence="4" id="KW-1185">Reference proteome</keyword>
<proteinExistence type="predicted"/>
<feature type="transmembrane region" description="Helical" evidence="2">
    <location>
        <begin position="91"/>
        <end position="111"/>
    </location>
</feature>
<evidence type="ECO:0000256" key="1">
    <source>
        <dbReference type="SAM" id="MobiDB-lite"/>
    </source>
</evidence>
<name>A0A7G9RD88_9ACTN</name>
<keyword evidence="2" id="KW-0812">Transmembrane</keyword>
<accession>A0A7G9RD88</accession>
<reference evidence="3 4" key="1">
    <citation type="submission" date="2020-08" db="EMBL/GenBank/DDBJ databases">
        <title>Genome sequence of Nocardioides mesophilus KACC 16243T.</title>
        <authorList>
            <person name="Hyun D.-W."/>
            <person name="Bae J.-W."/>
        </authorList>
    </citation>
    <scope>NUCLEOTIDE SEQUENCE [LARGE SCALE GENOMIC DNA]</scope>
    <source>
        <strain evidence="3 4">KACC 16243</strain>
    </source>
</reference>
<dbReference type="RefSeq" id="WP_187579405.1">
    <property type="nucleotide sequence ID" value="NZ_CP060713.1"/>
</dbReference>
<dbReference type="Proteomes" id="UP000515947">
    <property type="component" value="Chromosome"/>
</dbReference>
<evidence type="ECO:0000313" key="4">
    <source>
        <dbReference type="Proteomes" id="UP000515947"/>
    </source>
</evidence>
<evidence type="ECO:0000313" key="3">
    <source>
        <dbReference type="EMBL" id="QNN53563.1"/>
    </source>
</evidence>
<evidence type="ECO:0000256" key="2">
    <source>
        <dbReference type="SAM" id="Phobius"/>
    </source>
</evidence>
<organism evidence="3 4">
    <name type="scientific">Nocardioides mesophilus</name>
    <dbReference type="NCBI Taxonomy" id="433659"/>
    <lineage>
        <taxon>Bacteria</taxon>
        <taxon>Bacillati</taxon>
        <taxon>Actinomycetota</taxon>
        <taxon>Actinomycetes</taxon>
        <taxon>Propionibacteriales</taxon>
        <taxon>Nocardioidaceae</taxon>
        <taxon>Nocardioides</taxon>
    </lineage>
</organism>
<protein>
    <submittedName>
        <fullName evidence="3">Uncharacterized protein</fullName>
    </submittedName>
</protein>
<dbReference type="AlphaFoldDB" id="A0A7G9RD88"/>
<keyword evidence="2" id="KW-0472">Membrane</keyword>
<sequence length="171" mass="18226">MSQHDVIVPGMEWFKVLVPVVLGLIGGNLASLRRAGRLRRAVLSDVEILNGLPDGSAKLALQKVVEHRVHLLIAEETPSPEEENLKRRRGWSWVAVGIVLFLATPIMIAMVEGPEGVSSFGLLAGASSASWGFSELVDTGSARRKRRREGRVAAYASTSGGASGAATRDTA</sequence>
<feature type="compositionally biased region" description="Low complexity" evidence="1">
    <location>
        <begin position="153"/>
        <end position="171"/>
    </location>
</feature>
<keyword evidence="2" id="KW-1133">Transmembrane helix</keyword>
<gene>
    <name evidence="3" type="ORF">H9L09_03810</name>
</gene>
<feature type="region of interest" description="Disordered" evidence="1">
    <location>
        <begin position="144"/>
        <end position="171"/>
    </location>
</feature>